<reference evidence="1 2" key="1">
    <citation type="submission" date="2018-07" db="EMBL/GenBank/DDBJ databases">
        <title>The genomes of Aspergillus section Nigri reveals drivers in fungal speciation.</title>
        <authorList>
            <consortium name="DOE Joint Genome Institute"/>
            <person name="Vesth T.C."/>
            <person name="Nybo J."/>
            <person name="Theobald S."/>
            <person name="Brandl J."/>
            <person name="Frisvad J.C."/>
            <person name="Nielsen K.F."/>
            <person name="Lyhne E.K."/>
            <person name="Kogle M.E."/>
            <person name="Kuo A."/>
            <person name="Riley R."/>
            <person name="Clum A."/>
            <person name="Nolan M."/>
            <person name="Lipzen A."/>
            <person name="Salamov A."/>
            <person name="Henrissat B."/>
            <person name="Wiebenga A."/>
            <person name="De vries R.P."/>
            <person name="Grigoriev I.V."/>
            <person name="Mortensen U.H."/>
            <person name="Andersen M.R."/>
            <person name="Baker S.E."/>
        </authorList>
    </citation>
    <scope>NUCLEOTIDE SEQUENCE [LARGE SCALE GENOMIC DNA]</scope>
    <source>
        <strain evidence="1 2">CBS 139.54b</strain>
    </source>
</reference>
<sequence length="357" mass="40870">MDTDKAAATTTLLHEENEDPAVKDVIRVASYHRLDYDLAVVRTFPRPHHLIRDLLTPKTLIIDLNSRLGVLDIFPLEFIHEICLMLDIQSLFRFHRVNCRARQIASASGYYKAVVKHAIGALFVILRTGMASWYTLSDLYDVLCTKNCAICNDFGGFIFLPSFMRCCFFCIEDDELPPVLPASQVRPYLNRRSAPPLSSRIPMIKTLPGIYSLDESKRTRRFELVLEQSAISLFSSDRVPTFPKKYSRDTELQRYMVSTALPYLDNKNDVIEKGVSCSGCQISLEKALQSSGAEYDVWDDRDKIYSHDQFMEHFKTCPEARKLWELSEGGTLEPDIPAFVKNGGCARKREMKNVFYH</sequence>
<accession>A0A3F3QFN1</accession>
<name>A0A3F3QFN1_9EURO</name>
<evidence type="ECO:0000313" key="1">
    <source>
        <dbReference type="EMBL" id="RDH37915.1"/>
    </source>
</evidence>
<evidence type="ECO:0008006" key="3">
    <source>
        <dbReference type="Google" id="ProtNLM"/>
    </source>
</evidence>
<dbReference type="EMBL" id="KZ852034">
    <property type="protein sequence ID" value="RDH37915.1"/>
    <property type="molecule type" value="Genomic_DNA"/>
</dbReference>
<dbReference type="Proteomes" id="UP000253729">
    <property type="component" value="Unassembled WGS sequence"/>
</dbReference>
<organism evidence="1 2">
    <name type="scientific">Aspergillus welwitschiae</name>
    <dbReference type="NCBI Taxonomy" id="1341132"/>
    <lineage>
        <taxon>Eukaryota</taxon>
        <taxon>Fungi</taxon>
        <taxon>Dikarya</taxon>
        <taxon>Ascomycota</taxon>
        <taxon>Pezizomycotina</taxon>
        <taxon>Eurotiomycetes</taxon>
        <taxon>Eurotiomycetidae</taxon>
        <taxon>Eurotiales</taxon>
        <taxon>Aspergillaceae</taxon>
        <taxon>Aspergillus</taxon>
        <taxon>Aspergillus subgen. Circumdati</taxon>
    </lineage>
</organism>
<evidence type="ECO:0000313" key="2">
    <source>
        <dbReference type="Proteomes" id="UP000253729"/>
    </source>
</evidence>
<protein>
    <recommendedName>
        <fullName evidence="3">F-box domain-containing protein</fullName>
    </recommendedName>
</protein>
<dbReference type="RefSeq" id="XP_026630937.1">
    <property type="nucleotide sequence ID" value="XM_026768656.1"/>
</dbReference>
<dbReference type="STRING" id="1341132.A0A3F3QFN1"/>
<dbReference type="GeneID" id="38137012"/>
<gene>
    <name evidence="1" type="ORF">BDQ94DRAFT_156727</name>
</gene>
<dbReference type="AlphaFoldDB" id="A0A3F3QFN1"/>
<keyword evidence="2" id="KW-1185">Reference proteome</keyword>
<proteinExistence type="predicted"/>